<keyword evidence="2" id="KW-1185">Reference proteome</keyword>
<sequence length="69" mass="8128">MDVSIDESFWKVETANAAGLVWLVQYVEDDFLSELREAELVEWKPRFPTHKFVELVRGPKLRYILAMSQ</sequence>
<organism evidence="1 2">
    <name type="scientific">Protopolystoma xenopodis</name>
    <dbReference type="NCBI Taxonomy" id="117903"/>
    <lineage>
        <taxon>Eukaryota</taxon>
        <taxon>Metazoa</taxon>
        <taxon>Spiralia</taxon>
        <taxon>Lophotrochozoa</taxon>
        <taxon>Platyhelminthes</taxon>
        <taxon>Monogenea</taxon>
        <taxon>Polyopisthocotylea</taxon>
        <taxon>Polystomatidea</taxon>
        <taxon>Polystomatidae</taxon>
        <taxon>Protopolystoma</taxon>
    </lineage>
</organism>
<evidence type="ECO:0000313" key="1">
    <source>
        <dbReference type="EMBL" id="VEL40830.1"/>
    </source>
</evidence>
<name>A0A3S5BCV9_9PLAT</name>
<evidence type="ECO:0000313" key="2">
    <source>
        <dbReference type="Proteomes" id="UP000784294"/>
    </source>
</evidence>
<dbReference type="AlphaFoldDB" id="A0A3S5BCV9"/>
<comment type="caution">
    <text evidence="1">The sequence shown here is derived from an EMBL/GenBank/DDBJ whole genome shotgun (WGS) entry which is preliminary data.</text>
</comment>
<protein>
    <submittedName>
        <fullName evidence="1">Uncharacterized protein</fullName>
    </submittedName>
</protein>
<accession>A0A3S5BCV9</accession>
<dbReference type="Proteomes" id="UP000784294">
    <property type="component" value="Unassembled WGS sequence"/>
</dbReference>
<gene>
    <name evidence="1" type="ORF">PXEA_LOCUS34270</name>
</gene>
<proteinExistence type="predicted"/>
<dbReference type="EMBL" id="CAAALY010266646">
    <property type="protein sequence ID" value="VEL40830.1"/>
    <property type="molecule type" value="Genomic_DNA"/>
</dbReference>
<reference evidence="1" key="1">
    <citation type="submission" date="2018-11" db="EMBL/GenBank/DDBJ databases">
        <authorList>
            <consortium name="Pathogen Informatics"/>
        </authorList>
    </citation>
    <scope>NUCLEOTIDE SEQUENCE</scope>
</reference>